<evidence type="ECO:0000313" key="12">
    <source>
        <dbReference type="Proteomes" id="UP000214365"/>
    </source>
</evidence>
<feature type="binding site" evidence="9">
    <location>
        <position position="101"/>
    </location>
    <ligand>
        <name>S-adenosyl-L-methionine</name>
        <dbReference type="ChEBI" id="CHEBI:59789"/>
    </ligand>
</feature>
<feature type="binding site" evidence="9">
    <location>
        <position position="129"/>
    </location>
    <ligand>
        <name>S-adenosyl-L-methionine</name>
        <dbReference type="ChEBI" id="CHEBI:59789"/>
    </ligand>
</feature>
<evidence type="ECO:0000256" key="8">
    <source>
        <dbReference type="PIRNR" id="PIRNR016305"/>
    </source>
</evidence>
<evidence type="ECO:0000256" key="10">
    <source>
        <dbReference type="SAM" id="MobiDB-lite"/>
    </source>
</evidence>
<dbReference type="SUPFAM" id="SSF53335">
    <property type="entry name" value="S-adenosyl-L-methionine-dependent methyltransferases"/>
    <property type="match status" value="1"/>
</dbReference>
<keyword evidence="7 8" id="KW-0949">S-adenosyl-L-methionine</keyword>
<evidence type="ECO:0000256" key="2">
    <source>
        <dbReference type="ARBA" id="ARBA00010703"/>
    </source>
</evidence>
<dbReference type="InterPro" id="IPR007213">
    <property type="entry name" value="Ppm1/Ppm2/Tcmp"/>
</dbReference>
<dbReference type="GeneID" id="31000680"/>
<sequence>MSASQIPNLNTLRRGGGGLRGRLRARGRGSGAPSEDDSPQSQTRSAAEQDRIIQGTDNDASVSRLSAVELGYLDDVFAKILTPAAPGSRRFPIINRGTYARTSAIDELVNRFLEDDEGHPTKKQIISLGGGSDTRPFRIFSEKQPSSLVYHELDFSINTSAKVKAIRSSPLLRRTVQVRSEAQHSSGDMMITPAGDALHLPNYHIHPIDLRLLAAEADKVSANGAESNTTSTSTQNILPGVDTSLPTLLISECCLTYLSPHDADAVVDYFARTLFPFTTPLGLIIYEPIRPEDAFGKTMVSNLAARGIHLQTLHKYSSLPAQRQRLLDHGFQTGQGAVDVDFIWNNWISGAEKERVATLEMLDEIEEWRLLAQHYCVAWGWRNVSNDREFSSWKQIKRE</sequence>
<keyword evidence="12" id="KW-1185">Reference proteome</keyword>
<reference evidence="11 12" key="1">
    <citation type="submission" date="2015-06" db="EMBL/GenBank/DDBJ databases">
        <title>Talaromyces atroroseus IBT 11181 draft genome.</title>
        <authorList>
            <person name="Rasmussen K.B."/>
            <person name="Rasmussen S."/>
            <person name="Petersen B."/>
            <person name="Sicheritz-Ponten T."/>
            <person name="Mortensen U.H."/>
            <person name="Thrane U."/>
        </authorList>
    </citation>
    <scope>NUCLEOTIDE SEQUENCE [LARGE SCALE GENOMIC DNA]</scope>
    <source>
        <strain evidence="11 12">IBT 11181</strain>
    </source>
</reference>
<keyword evidence="6 8" id="KW-0808">Transferase</keyword>
<dbReference type="EC" id="2.1.1.233" evidence="3 8"/>
<evidence type="ECO:0000256" key="3">
    <source>
        <dbReference type="ARBA" id="ARBA00012834"/>
    </source>
</evidence>
<evidence type="ECO:0000256" key="4">
    <source>
        <dbReference type="ARBA" id="ARBA00017497"/>
    </source>
</evidence>
<dbReference type="STRING" id="1441469.A0A225B1U8"/>
<dbReference type="OrthoDB" id="203237at2759"/>
<protein>
    <recommendedName>
        <fullName evidence="4 8">Leucine carboxyl methyltransferase 1</fullName>
        <ecNumber evidence="3 8">2.1.1.233</ecNumber>
    </recommendedName>
</protein>
<evidence type="ECO:0000256" key="9">
    <source>
        <dbReference type="PIRSR" id="PIRSR016305-1"/>
    </source>
</evidence>
<dbReference type="PANTHER" id="PTHR13600:SF21">
    <property type="entry name" value="LEUCINE CARBOXYL METHYLTRANSFERASE 1"/>
    <property type="match status" value="1"/>
</dbReference>
<feature type="binding site" evidence="9">
    <location>
        <position position="252"/>
    </location>
    <ligand>
        <name>S-adenosyl-L-methionine</name>
        <dbReference type="ChEBI" id="CHEBI:59789"/>
    </ligand>
</feature>
<dbReference type="PIRSF" id="PIRSF016305">
    <property type="entry name" value="LCM_mtfrase"/>
    <property type="match status" value="1"/>
</dbReference>
<evidence type="ECO:0000256" key="7">
    <source>
        <dbReference type="ARBA" id="ARBA00022691"/>
    </source>
</evidence>
<feature type="region of interest" description="Disordered" evidence="10">
    <location>
        <begin position="1"/>
        <end position="58"/>
    </location>
</feature>
<comment type="caution">
    <text evidence="11">The sequence shown here is derived from an EMBL/GenBank/DDBJ whole genome shotgun (WGS) entry which is preliminary data.</text>
</comment>
<dbReference type="GO" id="GO:0018423">
    <property type="term" value="F:protein C-terminal leucine carboxyl O-methyltransferase activity"/>
    <property type="evidence" value="ECO:0007669"/>
    <property type="project" value="UniProtKB-EC"/>
</dbReference>
<dbReference type="RefSeq" id="XP_020123799.1">
    <property type="nucleotide sequence ID" value="XM_020260785.1"/>
</dbReference>
<organism evidence="11 12">
    <name type="scientific">Talaromyces atroroseus</name>
    <dbReference type="NCBI Taxonomy" id="1441469"/>
    <lineage>
        <taxon>Eukaryota</taxon>
        <taxon>Fungi</taxon>
        <taxon>Dikarya</taxon>
        <taxon>Ascomycota</taxon>
        <taxon>Pezizomycotina</taxon>
        <taxon>Eurotiomycetes</taxon>
        <taxon>Eurotiomycetidae</taxon>
        <taxon>Eurotiales</taxon>
        <taxon>Trichocomaceae</taxon>
        <taxon>Talaromyces</taxon>
        <taxon>Talaromyces sect. Trachyspermi</taxon>
    </lineage>
</organism>
<keyword evidence="5 8" id="KW-0489">Methyltransferase</keyword>
<dbReference type="Pfam" id="PF04072">
    <property type="entry name" value="LCM"/>
    <property type="match status" value="1"/>
</dbReference>
<name>A0A225B1U8_TALAT</name>
<accession>A0A225B1U8</accession>
<comment type="function">
    <text evidence="8">Methylates the carboxyl group of the C-terminal leucine residue of protein phosphatase 2A catalytic subunits to form alpha-leucine ester residues.</text>
</comment>
<dbReference type="Proteomes" id="UP000214365">
    <property type="component" value="Unassembled WGS sequence"/>
</dbReference>
<comment type="catalytic activity">
    <reaction evidence="1 8">
        <text>[phosphatase 2A protein]-C-terminal L-leucine + S-adenosyl-L-methionine = [phosphatase 2A protein]-C-terminal L-leucine methyl ester + S-adenosyl-L-homocysteine</text>
        <dbReference type="Rhea" id="RHEA:48544"/>
        <dbReference type="Rhea" id="RHEA-COMP:12134"/>
        <dbReference type="Rhea" id="RHEA-COMP:12135"/>
        <dbReference type="ChEBI" id="CHEBI:57856"/>
        <dbReference type="ChEBI" id="CHEBI:59789"/>
        <dbReference type="ChEBI" id="CHEBI:90516"/>
        <dbReference type="ChEBI" id="CHEBI:90517"/>
        <dbReference type="EC" id="2.1.1.233"/>
    </reaction>
</comment>
<dbReference type="InterPro" id="IPR016651">
    <property type="entry name" value="LCMT1"/>
</dbReference>
<evidence type="ECO:0000256" key="5">
    <source>
        <dbReference type="ARBA" id="ARBA00022603"/>
    </source>
</evidence>
<dbReference type="AlphaFoldDB" id="A0A225B1U8"/>
<gene>
    <name evidence="11" type="ORF">UA08_00925</name>
</gene>
<feature type="binding site" evidence="9">
    <location>
        <begin position="209"/>
        <end position="210"/>
    </location>
    <ligand>
        <name>S-adenosyl-L-methionine</name>
        <dbReference type="ChEBI" id="CHEBI:59789"/>
    </ligand>
</feature>
<dbReference type="InterPro" id="IPR029063">
    <property type="entry name" value="SAM-dependent_MTases_sf"/>
</dbReference>
<evidence type="ECO:0000313" key="11">
    <source>
        <dbReference type="EMBL" id="OKL63678.1"/>
    </source>
</evidence>
<comment type="similarity">
    <text evidence="2 8">Belongs to the methyltransferase superfamily. LCMT family.</text>
</comment>
<proteinExistence type="inferred from homology"/>
<evidence type="ECO:0000256" key="1">
    <source>
        <dbReference type="ARBA" id="ARBA00000724"/>
    </source>
</evidence>
<dbReference type="Gene3D" id="3.40.50.150">
    <property type="entry name" value="Vaccinia Virus protein VP39"/>
    <property type="match status" value="1"/>
</dbReference>
<feature type="compositionally biased region" description="Polar residues" evidence="10">
    <location>
        <begin position="1"/>
        <end position="11"/>
    </location>
</feature>
<dbReference type="PANTHER" id="PTHR13600">
    <property type="entry name" value="LEUCINE CARBOXYL METHYLTRANSFERASE"/>
    <property type="match status" value="1"/>
</dbReference>
<dbReference type="EMBL" id="LFMY01000001">
    <property type="protein sequence ID" value="OKL63678.1"/>
    <property type="molecule type" value="Genomic_DNA"/>
</dbReference>
<dbReference type="GO" id="GO:0032259">
    <property type="term" value="P:methylation"/>
    <property type="evidence" value="ECO:0007669"/>
    <property type="project" value="UniProtKB-KW"/>
</dbReference>
<evidence type="ECO:0000256" key="6">
    <source>
        <dbReference type="ARBA" id="ARBA00022679"/>
    </source>
</evidence>